<dbReference type="Proteomes" id="UP001649381">
    <property type="component" value="Unassembled WGS sequence"/>
</dbReference>
<accession>A0ABS9GZF5</accession>
<feature type="region of interest" description="Disordered" evidence="1">
    <location>
        <begin position="30"/>
        <end position="69"/>
    </location>
</feature>
<reference evidence="4 5" key="1">
    <citation type="submission" date="2022-01" db="EMBL/GenBank/DDBJ databases">
        <title>Alkalihalobacillus sp. EGI L200015, a novel bacterium isolated from a salt lake sediment.</title>
        <authorList>
            <person name="Gao L."/>
            <person name="Fang B.-Z."/>
            <person name="Li W.-J."/>
        </authorList>
    </citation>
    <scope>NUCLEOTIDE SEQUENCE [LARGE SCALE GENOMIC DNA]</scope>
    <source>
        <strain evidence="4 5">KCTC 12718</strain>
    </source>
</reference>
<name>A0ABS9GZF5_9BACL</name>
<feature type="domain" description="GerMN" evidence="3">
    <location>
        <begin position="251"/>
        <end position="340"/>
    </location>
</feature>
<feature type="domain" description="GerMN" evidence="3">
    <location>
        <begin position="101"/>
        <end position="191"/>
    </location>
</feature>
<dbReference type="PROSITE" id="PS51257">
    <property type="entry name" value="PROKAR_LIPOPROTEIN"/>
    <property type="match status" value="1"/>
</dbReference>
<evidence type="ECO:0000313" key="4">
    <source>
        <dbReference type="EMBL" id="MCF6138137.1"/>
    </source>
</evidence>
<evidence type="ECO:0000313" key="5">
    <source>
        <dbReference type="Proteomes" id="UP001649381"/>
    </source>
</evidence>
<sequence length="360" mass="38966">MRKKQRRIVFVSLLTGLLIVSSGCGLLTEKTNNEIDPPKEVNYLDKGESLDENGKDTDAMAGGKDAPAGATDSQQLQVYLINENGLVVPQTMNLPLSQEPAKQVVEYLVRDGKVSNMLPNGMRAVLPAGTEVLDVNIDQGTAVVDFSEDFKEYAVEDEQRILQSLTYTLTQFDNISAVKIRINGIDQKVMPVNQTPIGESMTRADGINIETNGVVDITGSDTVTVYFVGASDGKYQYVPVTRVVSSKDNLVKSTVNELLNGPSLQSGLLSDFRNTVELVSAPVEENGVVTLNFNEAILSELDNTAISNVVLNSLVLSITELTGVEKVSIKVNGEAEVLTEVGKKLTEPVSRPVEVNTVEF</sequence>
<feature type="chain" id="PRO_5045797915" evidence="2">
    <location>
        <begin position="28"/>
        <end position="360"/>
    </location>
</feature>
<evidence type="ECO:0000256" key="2">
    <source>
        <dbReference type="SAM" id="SignalP"/>
    </source>
</evidence>
<dbReference type="RefSeq" id="WP_236334321.1">
    <property type="nucleotide sequence ID" value="NZ_JAKIJS010000001.1"/>
</dbReference>
<evidence type="ECO:0000259" key="3">
    <source>
        <dbReference type="SMART" id="SM00909"/>
    </source>
</evidence>
<organism evidence="4 5">
    <name type="scientific">Pseudalkalibacillus berkeleyi</name>
    <dbReference type="NCBI Taxonomy" id="1069813"/>
    <lineage>
        <taxon>Bacteria</taxon>
        <taxon>Bacillati</taxon>
        <taxon>Bacillota</taxon>
        <taxon>Bacilli</taxon>
        <taxon>Bacillales</taxon>
        <taxon>Fictibacillaceae</taxon>
        <taxon>Pseudalkalibacillus</taxon>
    </lineage>
</organism>
<dbReference type="EMBL" id="JAKIJS010000001">
    <property type="protein sequence ID" value="MCF6138137.1"/>
    <property type="molecule type" value="Genomic_DNA"/>
</dbReference>
<dbReference type="InterPro" id="IPR019606">
    <property type="entry name" value="GerMN"/>
</dbReference>
<gene>
    <name evidence="4" type="ORF">L2716_10420</name>
</gene>
<dbReference type="SMART" id="SM00909">
    <property type="entry name" value="Germane"/>
    <property type="match status" value="2"/>
</dbReference>
<feature type="signal peptide" evidence="2">
    <location>
        <begin position="1"/>
        <end position="27"/>
    </location>
</feature>
<feature type="compositionally biased region" description="Basic and acidic residues" evidence="1">
    <location>
        <begin position="31"/>
        <end position="58"/>
    </location>
</feature>
<keyword evidence="5" id="KW-1185">Reference proteome</keyword>
<dbReference type="Pfam" id="PF10646">
    <property type="entry name" value="Germane"/>
    <property type="match status" value="2"/>
</dbReference>
<comment type="caution">
    <text evidence="4">The sequence shown here is derived from an EMBL/GenBank/DDBJ whole genome shotgun (WGS) entry which is preliminary data.</text>
</comment>
<evidence type="ECO:0000256" key="1">
    <source>
        <dbReference type="SAM" id="MobiDB-lite"/>
    </source>
</evidence>
<keyword evidence="2" id="KW-0732">Signal</keyword>
<protein>
    <submittedName>
        <fullName evidence="4">GerMN domain-containing protein</fullName>
    </submittedName>
</protein>
<proteinExistence type="predicted"/>